<accession>A0A8X6L241</accession>
<evidence type="ECO:0000256" key="1">
    <source>
        <dbReference type="SAM" id="MobiDB-lite"/>
    </source>
</evidence>
<dbReference type="Proteomes" id="UP000887116">
    <property type="component" value="Unassembled WGS sequence"/>
</dbReference>
<gene>
    <name evidence="2" type="ORF">TNCT_82071</name>
</gene>
<name>A0A8X6L241_TRICU</name>
<dbReference type="EMBL" id="BMAO01004473">
    <property type="protein sequence ID" value="GFQ94910.1"/>
    <property type="molecule type" value="Genomic_DNA"/>
</dbReference>
<evidence type="ECO:0000313" key="2">
    <source>
        <dbReference type="EMBL" id="GFQ94910.1"/>
    </source>
</evidence>
<comment type="caution">
    <text evidence="2">The sequence shown here is derived from an EMBL/GenBank/DDBJ whole genome shotgun (WGS) entry which is preliminary data.</text>
</comment>
<dbReference type="AlphaFoldDB" id="A0A8X6L241"/>
<feature type="region of interest" description="Disordered" evidence="1">
    <location>
        <begin position="1"/>
        <end position="128"/>
    </location>
</feature>
<proteinExistence type="predicted"/>
<sequence length="128" mass="14465">MPASQSLESGPITKRRSSGSSNQESWRAEDQTSKVESRKKPEAWRRKTSPCPLRSRVGATESQELPAETSPYRLESRAETRRSSSSTSQRNRSRPYELHGGKNSTAGFASEEEKRFTIEQSPPKIRPR</sequence>
<keyword evidence="3" id="KW-1185">Reference proteome</keyword>
<reference evidence="2" key="1">
    <citation type="submission" date="2020-07" db="EMBL/GenBank/DDBJ databases">
        <title>Multicomponent nature underlies the extraordinary mechanical properties of spider dragline silk.</title>
        <authorList>
            <person name="Kono N."/>
            <person name="Nakamura H."/>
            <person name="Mori M."/>
            <person name="Yoshida Y."/>
            <person name="Ohtoshi R."/>
            <person name="Malay A.D."/>
            <person name="Moran D.A.P."/>
            <person name="Tomita M."/>
            <person name="Numata K."/>
            <person name="Arakawa K."/>
        </authorList>
    </citation>
    <scope>NUCLEOTIDE SEQUENCE</scope>
</reference>
<protein>
    <submittedName>
        <fullName evidence="2">Uncharacterized protein</fullName>
    </submittedName>
</protein>
<feature type="compositionally biased region" description="Basic and acidic residues" evidence="1">
    <location>
        <begin position="26"/>
        <end position="45"/>
    </location>
</feature>
<organism evidence="2 3">
    <name type="scientific">Trichonephila clavata</name>
    <name type="common">Joro spider</name>
    <name type="synonym">Nephila clavata</name>
    <dbReference type="NCBI Taxonomy" id="2740835"/>
    <lineage>
        <taxon>Eukaryota</taxon>
        <taxon>Metazoa</taxon>
        <taxon>Ecdysozoa</taxon>
        <taxon>Arthropoda</taxon>
        <taxon>Chelicerata</taxon>
        <taxon>Arachnida</taxon>
        <taxon>Araneae</taxon>
        <taxon>Araneomorphae</taxon>
        <taxon>Entelegynae</taxon>
        <taxon>Araneoidea</taxon>
        <taxon>Nephilidae</taxon>
        <taxon>Trichonephila</taxon>
    </lineage>
</organism>
<evidence type="ECO:0000313" key="3">
    <source>
        <dbReference type="Proteomes" id="UP000887116"/>
    </source>
</evidence>